<evidence type="ECO:0000313" key="3">
    <source>
        <dbReference type="Proteomes" id="UP000245998"/>
    </source>
</evidence>
<dbReference type="OrthoDB" id="158463at2"/>
<dbReference type="GO" id="GO:0016757">
    <property type="term" value="F:glycosyltransferase activity"/>
    <property type="evidence" value="ECO:0007669"/>
    <property type="project" value="InterPro"/>
</dbReference>
<dbReference type="AlphaFoldDB" id="A0A2U1K5Q2"/>
<feature type="domain" description="Glycosyl transferase family 1" evidence="1">
    <location>
        <begin position="164"/>
        <end position="332"/>
    </location>
</feature>
<accession>A0A2U1K5Q2</accession>
<reference evidence="2 3" key="1">
    <citation type="submission" date="2018-04" db="EMBL/GenBank/DDBJ databases">
        <title>Camelliibacillus theae gen. nov., sp. nov., isolated from Pu'er tea.</title>
        <authorList>
            <person name="Niu L."/>
        </authorList>
    </citation>
    <scope>NUCLEOTIDE SEQUENCE [LARGE SCALE GENOMIC DNA]</scope>
    <source>
        <strain evidence="2 3">T8</strain>
    </source>
</reference>
<comment type="caution">
    <text evidence="2">The sequence shown here is derived from an EMBL/GenBank/DDBJ whole genome shotgun (WGS) entry which is preliminary data.</text>
</comment>
<dbReference type="RefSeq" id="WP_116553703.1">
    <property type="nucleotide sequence ID" value="NZ_QCZG01000006.1"/>
</dbReference>
<evidence type="ECO:0000313" key="2">
    <source>
        <dbReference type="EMBL" id="PWA12712.1"/>
    </source>
</evidence>
<organism evidence="2 3">
    <name type="scientific">Pueribacillus theae</name>
    <dbReference type="NCBI Taxonomy" id="2171751"/>
    <lineage>
        <taxon>Bacteria</taxon>
        <taxon>Bacillati</taxon>
        <taxon>Bacillota</taxon>
        <taxon>Bacilli</taxon>
        <taxon>Bacillales</taxon>
        <taxon>Bacillaceae</taxon>
        <taxon>Pueribacillus</taxon>
    </lineage>
</organism>
<dbReference type="SUPFAM" id="SSF53756">
    <property type="entry name" value="UDP-Glycosyltransferase/glycogen phosphorylase"/>
    <property type="match status" value="1"/>
</dbReference>
<keyword evidence="3" id="KW-1185">Reference proteome</keyword>
<gene>
    <name evidence="2" type="ORF">DCC39_04565</name>
</gene>
<protein>
    <submittedName>
        <fullName evidence="2">Glycosyl transferase family 1</fullName>
    </submittedName>
</protein>
<dbReference type="CDD" id="cd03801">
    <property type="entry name" value="GT4_PimA-like"/>
    <property type="match status" value="1"/>
</dbReference>
<dbReference type="InterPro" id="IPR001296">
    <property type="entry name" value="Glyco_trans_1"/>
</dbReference>
<keyword evidence="2" id="KW-0808">Transferase</keyword>
<dbReference type="PANTHER" id="PTHR12526:SF630">
    <property type="entry name" value="GLYCOSYLTRANSFERASE"/>
    <property type="match status" value="1"/>
</dbReference>
<dbReference type="EMBL" id="QCZG01000006">
    <property type="protein sequence ID" value="PWA12712.1"/>
    <property type="molecule type" value="Genomic_DNA"/>
</dbReference>
<dbReference type="Gene3D" id="3.40.50.2000">
    <property type="entry name" value="Glycogen Phosphorylase B"/>
    <property type="match status" value="1"/>
</dbReference>
<dbReference type="Pfam" id="PF00534">
    <property type="entry name" value="Glycos_transf_1"/>
    <property type="match status" value="1"/>
</dbReference>
<dbReference type="PANTHER" id="PTHR12526">
    <property type="entry name" value="GLYCOSYLTRANSFERASE"/>
    <property type="match status" value="1"/>
</dbReference>
<dbReference type="Proteomes" id="UP000245998">
    <property type="component" value="Unassembled WGS sequence"/>
</dbReference>
<evidence type="ECO:0000259" key="1">
    <source>
        <dbReference type="Pfam" id="PF00534"/>
    </source>
</evidence>
<name>A0A2U1K5Q2_9BACI</name>
<proteinExistence type="predicted"/>
<sequence>MNILFVYYVPSGGVETLNRQRSIALKKYNINAHFLYYEKKRNLINDHNASTFITNDNTKIKKILEDGNYQAVIIVSDFKALPRFRKLGYQGKMIIEIQGYGPKDVARKVFKNAKPFVEKYADGLLNPNTPHIIQLFDELYPSIPKFSFNNCFDTSHFSYRALQKESVPIIAWIGRIEDNKNWREFLHIGYQLINQYNSNIKLCMFEDPSLSHPQERVEFRKLIKQLNLERSITIRQNVPHSEMANHFSIIGDSGGFLCSTSKVEGAPYSLLEAMSCKCPVLTTDSDGVRSSIIHNQTGKYYTLGNVGEAVKEAKELMSNHQLRENIRRNAFEHVKSHFNPDLYCRNFIKMLTTLGIKYKP</sequence>